<comment type="similarity">
    <text evidence="1">Belongs to the GcvT family.</text>
</comment>
<dbReference type="InterPro" id="IPR029043">
    <property type="entry name" value="GcvT/YgfZ_C"/>
</dbReference>
<keyword evidence="7" id="KW-0808">Transferase</keyword>
<reference evidence="8" key="1">
    <citation type="submission" date="2017-09" db="EMBL/GenBank/DDBJ databases">
        <title>Genome sequence of Nannocystis excedens DSM 71.</title>
        <authorList>
            <person name="Blom J."/>
        </authorList>
    </citation>
    <scope>NUCLEOTIDE SEQUENCE [LARGE SCALE GENOMIC DNA]</scope>
    <source>
        <strain evidence="8">type strain: E19</strain>
    </source>
</reference>
<dbReference type="InterPro" id="IPR028896">
    <property type="entry name" value="GcvT/YgfZ/DmdA"/>
</dbReference>
<keyword evidence="8" id="KW-1185">Reference proteome</keyword>
<accession>A0A2C9DDF0</accession>
<dbReference type="Pfam" id="PF16350">
    <property type="entry name" value="FAO_M"/>
    <property type="match status" value="1"/>
</dbReference>
<dbReference type="AlphaFoldDB" id="A0A2C9DDF0"/>
<dbReference type="EC" id="2.1.2.10" evidence="7"/>
<dbReference type="Gene3D" id="3.30.1360.120">
    <property type="entry name" value="Probable tRNA modification gtpase trme, domain 1"/>
    <property type="match status" value="1"/>
</dbReference>
<dbReference type="Pfam" id="PF08669">
    <property type="entry name" value="GCV_T_C"/>
    <property type="match status" value="1"/>
</dbReference>
<dbReference type="Pfam" id="PF01266">
    <property type="entry name" value="DAO"/>
    <property type="match status" value="1"/>
</dbReference>
<dbReference type="InterPro" id="IPR013977">
    <property type="entry name" value="GcvT_C"/>
</dbReference>
<proteinExistence type="inferred from homology"/>
<evidence type="ECO:0000259" key="4">
    <source>
        <dbReference type="Pfam" id="PF01571"/>
    </source>
</evidence>
<dbReference type="Proteomes" id="UP000223606">
    <property type="component" value="Chromosome 1"/>
</dbReference>
<dbReference type="InterPro" id="IPR006222">
    <property type="entry name" value="GCVT_N"/>
</dbReference>
<feature type="domain" description="FAD dependent oxidoreductase" evidence="3">
    <location>
        <begin position="12"/>
        <end position="367"/>
    </location>
</feature>
<feature type="domain" description="Aminomethyltransferase C-terminal" evidence="5">
    <location>
        <begin position="719"/>
        <end position="803"/>
    </location>
</feature>
<dbReference type="Gene3D" id="3.50.50.60">
    <property type="entry name" value="FAD/NAD(P)-binding domain"/>
    <property type="match status" value="1"/>
</dbReference>
<dbReference type="EMBL" id="LT960614">
    <property type="protein sequence ID" value="SON58276.1"/>
    <property type="molecule type" value="Genomic_DNA"/>
</dbReference>
<dbReference type="SUPFAM" id="SSF101790">
    <property type="entry name" value="Aminomethyltransferase beta-barrel domain"/>
    <property type="match status" value="1"/>
</dbReference>
<evidence type="ECO:0000313" key="8">
    <source>
        <dbReference type="Proteomes" id="UP000223606"/>
    </source>
</evidence>
<evidence type="ECO:0000259" key="3">
    <source>
        <dbReference type="Pfam" id="PF01266"/>
    </source>
</evidence>
<gene>
    <name evidence="7" type="primary">gcvT_4</name>
    <name evidence="7" type="ORF">HDIA_4735</name>
</gene>
<dbReference type="GO" id="GO:0004047">
    <property type="term" value="F:aminomethyltransferase activity"/>
    <property type="evidence" value="ECO:0007669"/>
    <property type="project" value="UniProtKB-EC"/>
</dbReference>
<dbReference type="Gene3D" id="3.30.70.1400">
    <property type="entry name" value="Aminomethyltransferase beta-barrel domains"/>
    <property type="match status" value="1"/>
</dbReference>
<dbReference type="InterPro" id="IPR032503">
    <property type="entry name" value="FAO_M"/>
</dbReference>
<evidence type="ECO:0000259" key="6">
    <source>
        <dbReference type="Pfam" id="PF16350"/>
    </source>
</evidence>
<protein>
    <submittedName>
        <fullName evidence="7">Aminomethyltransferase</fullName>
        <ecNumber evidence="7">2.1.2.10</ecNumber>
    </submittedName>
</protein>
<dbReference type="GO" id="GO:0008168">
    <property type="term" value="F:methyltransferase activity"/>
    <property type="evidence" value="ECO:0007669"/>
    <property type="project" value="UniProtKB-KW"/>
</dbReference>
<evidence type="ECO:0000259" key="5">
    <source>
        <dbReference type="Pfam" id="PF08669"/>
    </source>
</evidence>
<dbReference type="PANTHER" id="PTHR43757:SF11">
    <property type="entry name" value="SARCOSINE DEHYDROGENASE"/>
    <property type="match status" value="1"/>
</dbReference>
<feature type="domain" description="GCVT N-terminal" evidence="4">
    <location>
        <begin position="426"/>
        <end position="697"/>
    </location>
</feature>
<dbReference type="GO" id="GO:0032259">
    <property type="term" value="P:methylation"/>
    <property type="evidence" value="ECO:0007669"/>
    <property type="project" value="UniProtKB-KW"/>
</dbReference>
<evidence type="ECO:0000256" key="2">
    <source>
        <dbReference type="ARBA" id="ARBA00023002"/>
    </source>
</evidence>
<dbReference type="Gene3D" id="2.40.30.110">
    <property type="entry name" value="Aminomethyltransferase beta-barrel domains"/>
    <property type="match status" value="1"/>
</dbReference>
<dbReference type="SUPFAM" id="SSF51905">
    <property type="entry name" value="FAD/NAD(P)-binding domain"/>
    <property type="match status" value="1"/>
</dbReference>
<dbReference type="KEGG" id="hdi:HDIA_4735"/>
<evidence type="ECO:0000313" key="7">
    <source>
        <dbReference type="EMBL" id="SON58276.1"/>
    </source>
</evidence>
<dbReference type="Pfam" id="PF01571">
    <property type="entry name" value="GCV_T"/>
    <property type="match status" value="1"/>
</dbReference>
<dbReference type="InterPro" id="IPR036188">
    <property type="entry name" value="FAD/NAD-bd_sf"/>
</dbReference>
<dbReference type="Gene3D" id="3.30.9.10">
    <property type="entry name" value="D-Amino Acid Oxidase, subunit A, domain 2"/>
    <property type="match status" value="1"/>
</dbReference>
<name>A0A2C9DDF0_9HYPH</name>
<dbReference type="GO" id="GO:0016491">
    <property type="term" value="F:oxidoreductase activity"/>
    <property type="evidence" value="ECO:0007669"/>
    <property type="project" value="UniProtKB-KW"/>
</dbReference>
<sequence>MSEAPLPDRAQIVVIGGGIIGCSTAYHLARDHKADVVLLEKGRLTSGTTWHAAGLIGQLRTSASITQVLKYSVELYERLETETGLASGWKQNGGLRLATTKDRWIELKRLATAARSFGLEMDLLTPTEARKRWPFMEISDLIGAAFLPTDGQATPSDITQSLARGARMHGARIFEGVTVTGFVIADGRVTAVETTGGPIVCESVVNCGGMWAKDIGRLAGVRVPLQAIEHQYLVSEPIEGLPRDLPTLRDPDRRTYFKEEVGGLIMGGYEADPIPFANGHIPDHFEFQLLEENWGHFEPHVVEAMARVPALKEVGVRQLVNGPESFTPDGNFILGRAPELGNFYLGCGFNAFGIASGGGAGWALAEWVMKGYAPLNLWSVDPTRFAGVHNDAFTKARTMEAYAKHYAVAYPNAEFESARPRLTSALYSRLRARGAVFGSKLGWERANWFASAGMLPEERPAQGRPASFDIVAAEHEACRNGVVMFDLSSMAKFEIWGPDAAARLEWLSANDIAQPPGSIVRTQMLNERGGIECDVTVTRIEGDAFYIVSATAARTHDATWISESLKGANATFQDVTELWGTIALMGPFAPAVMTAATWTDLALAPGQARTMTIAGAHARVLRLSVVGERGYEIHAPMDQLGTIYDALMEAGESFGIRPAGYRAFDSLRLEKAKRSWGADITSGDSPFEAGLGRCVKLYSSADFQGRAAAAAIASMPPRKRLCGFAIDSTEVYLTGRETILRNGRQVGYLSSGGWGHTVKTNIGFGYVSNGAGVTDAWLNEGKYEVVVAEILWPARLAMAPLYDPADNRLF</sequence>
<dbReference type="InterPro" id="IPR027266">
    <property type="entry name" value="TrmE/GcvT-like"/>
</dbReference>
<keyword evidence="2" id="KW-0560">Oxidoreductase</keyword>
<dbReference type="SUPFAM" id="SSF54373">
    <property type="entry name" value="FAD-linked reductases, C-terminal domain"/>
    <property type="match status" value="1"/>
</dbReference>
<feature type="domain" description="FAD dependent oxidoreductase central" evidence="6">
    <location>
        <begin position="371"/>
        <end position="424"/>
    </location>
</feature>
<dbReference type="RefSeq" id="WP_099558495.1">
    <property type="nucleotide sequence ID" value="NZ_LT960614.1"/>
</dbReference>
<dbReference type="PANTHER" id="PTHR43757">
    <property type="entry name" value="AMINOMETHYLTRANSFERASE"/>
    <property type="match status" value="1"/>
</dbReference>
<keyword evidence="7" id="KW-0489">Methyltransferase</keyword>
<dbReference type="InterPro" id="IPR006076">
    <property type="entry name" value="FAD-dep_OxRdtase"/>
</dbReference>
<dbReference type="OrthoDB" id="9804379at2"/>
<organism evidence="7 8">
    <name type="scientific">Hartmannibacter diazotrophicus</name>
    <dbReference type="NCBI Taxonomy" id="1482074"/>
    <lineage>
        <taxon>Bacteria</taxon>
        <taxon>Pseudomonadati</taxon>
        <taxon>Pseudomonadota</taxon>
        <taxon>Alphaproteobacteria</taxon>
        <taxon>Hyphomicrobiales</taxon>
        <taxon>Pleomorphomonadaceae</taxon>
        <taxon>Hartmannibacter</taxon>
    </lineage>
</organism>
<evidence type="ECO:0000256" key="1">
    <source>
        <dbReference type="ARBA" id="ARBA00008609"/>
    </source>
</evidence>
<dbReference type="SUPFAM" id="SSF103025">
    <property type="entry name" value="Folate-binding domain"/>
    <property type="match status" value="1"/>
</dbReference>